<accession>A0A8S0PC99</accession>
<organism evidence="1 2">
    <name type="scientific">Olea europaea subsp. europaea</name>
    <dbReference type="NCBI Taxonomy" id="158383"/>
    <lineage>
        <taxon>Eukaryota</taxon>
        <taxon>Viridiplantae</taxon>
        <taxon>Streptophyta</taxon>
        <taxon>Embryophyta</taxon>
        <taxon>Tracheophyta</taxon>
        <taxon>Spermatophyta</taxon>
        <taxon>Magnoliopsida</taxon>
        <taxon>eudicotyledons</taxon>
        <taxon>Gunneridae</taxon>
        <taxon>Pentapetalae</taxon>
        <taxon>asterids</taxon>
        <taxon>lamiids</taxon>
        <taxon>Lamiales</taxon>
        <taxon>Oleaceae</taxon>
        <taxon>Oleeae</taxon>
        <taxon>Olea</taxon>
    </lineage>
</organism>
<proteinExistence type="predicted"/>
<dbReference type="EMBL" id="CACTIH010000045">
    <property type="protein sequence ID" value="CAA2940108.1"/>
    <property type="molecule type" value="Genomic_DNA"/>
</dbReference>
<comment type="caution">
    <text evidence="1">The sequence shown here is derived from an EMBL/GenBank/DDBJ whole genome shotgun (WGS) entry which is preliminary data.</text>
</comment>
<evidence type="ECO:0000313" key="1">
    <source>
        <dbReference type="EMBL" id="CAA2940108.1"/>
    </source>
</evidence>
<name>A0A8S0PC99_OLEEU</name>
<evidence type="ECO:0000313" key="2">
    <source>
        <dbReference type="Proteomes" id="UP000594638"/>
    </source>
</evidence>
<dbReference type="Proteomes" id="UP000594638">
    <property type="component" value="Unassembled WGS sequence"/>
</dbReference>
<keyword evidence="2" id="KW-1185">Reference proteome</keyword>
<reference evidence="1 2" key="1">
    <citation type="submission" date="2019-12" db="EMBL/GenBank/DDBJ databases">
        <authorList>
            <person name="Alioto T."/>
            <person name="Alioto T."/>
            <person name="Gomez Garrido J."/>
        </authorList>
    </citation>
    <scope>NUCLEOTIDE SEQUENCE [LARGE SCALE GENOMIC DNA]</scope>
</reference>
<dbReference type="AlphaFoldDB" id="A0A8S0PC99"/>
<dbReference type="Gramene" id="OE9A055070T1">
    <property type="protein sequence ID" value="OE9A055070C1"/>
    <property type="gene ID" value="OE9A055070"/>
</dbReference>
<sequence>MTLRKSFKWWLSNNAGGFVFLGDDGRFWWTDFKKGGLASGGQDVLGKESWVVVTVVGGDGRWWSDFREGGSASGGQDVLGKESWVVVIVADGDRRWWWTDFGKRELGGGAPDVLEKAETGGGGEQQLCSYFTLNNKIHQVRSRRRFSICSTLGCHFGVEDSQFAGNLDISLNGFRMNFLLHIIK</sequence>
<protein>
    <submittedName>
        <fullName evidence="1">Uncharacterized protein</fullName>
    </submittedName>
</protein>
<gene>
    <name evidence="1" type="ORF">OLEA9_A055070</name>
</gene>